<proteinExistence type="predicted"/>
<dbReference type="OrthoDB" id="164222at2"/>
<keyword evidence="3" id="KW-1185">Reference proteome</keyword>
<dbReference type="Gene3D" id="3.30.70.930">
    <property type="match status" value="1"/>
</dbReference>
<dbReference type="EMBL" id="PDLO01000002">
    <property type="protein sequence ID" value="PHK98996.1"/>
    <property type="molecule type" value="Genomic_DNA"/>
</dbReference>
<sequence>MNVSVELSLYPLTPNYEPVITDFIKRLRASDVQVATNPLSTQLTGDYDTVMKVLTEAMRPTLRGEAACSFVIKLLNVAIEPGRVVEV</sequence>
<protein>
    <recommendedName>
        <fullName evidence="1">Thiamine-binding protein domain-containing protein</fullName>
    </recommendedName>
</protein>
<comment type="caution">
    <text evidence="2">The sequence shown here is derived from an EMBL/GenBank/DDBJ whole genome shotgun (WGS) entry which is preliminary data.</text>
</comment>
<reference evidence="2 3" key="1">
    <citation type="submission" date="2017-10" db="EMBL/GenBank/DDBJ databases">
        <title>The draft genome sequence of Lewinella marina KCTC 32374.</title>
        <authorList>
            <person name="Wang K."/>
        </authorList>
    </citation>
    <scope>NUCLEOTIDE SEQUENCE [LARGE SCALE GENOMIC DNA]</scope>
    <source>
        <strain evidence="2 3">MKG-38</strain>
    </source>
</reference>
<dbReference type="SUPFAM" id="SSF89957">
    <property type="entry name" value="MTH1187/YkoF-like"/>
    <property type="match status" value="1"/>
</dbReference>
<evidence type="ECO:0000313" key="3">
    <source>
        <dbReference type="Proteomes" id="UP000226437"/>
    </source>
</evidence>
<evidence type="ECO:0000313" key="2">
    <source>
        <dbReference type="EMBL" id="PHK98996.1"/>
    </source>
</evidence>
<organism evidence="2 3">
    <name type="scientific">Neolewinella marina</name>
    <dbReference type="NCBI Taxonomy" id="438751"/>
    <lineage>
        <taxon>Bacteria</taxon>
        <taxon>Pseudomonadati</taxon>
        <taxon>Bacteroidota</taxon>
        <taxon>Saprospiria</taxon>
        <taxon>Saprospirales</taxon>
        <taxon>Lewinellaceae</taxon>
        <taxon>Neolewinella</taxon>
    </lineage>
</organism>
<evidence type="ECO:0000259" key="1">
    <source>
        <dbReference type="Pfam" id="PF01910"/>
    </source>
</evidence>
<accession>A0A2G0CG95</accession>
<dbReference type="Proteomes" id="UP000226437">
    <property type="component" value="Unassembled WGS sequence"/>
</dbReference>
<gene>
    <name evidence="2" type="ORF">CGL56_05920</name>
</gene>
<dbReference type="Pfam" id="PF01910">
    <property type="entry name" value="Thiamine_BP"/>
    <property type="match status" value="1"/>
</dbReference>
<dbReference type="InterPro" id="IPR029756">
    <property type="entry name" value="MTH1187/YkoF-like"/>
</dbReference>
<dbReference type="AlphaFoldDB" id="A0A2G0CG95"/>
<dbReference type="RefSeq" id="WP_099105613.1">
    <property type="nucleotide sequence ID" value="NZ_JAATJF010000002.1"/>
</dbReference>
<dbReference type="InterPro" id="IPR002767">
    <property type="entry name" value="Thiamine_BP"/>
</dbReference>
<name>A0A2G0CG95_9BACT</name>
<feature type="domain" description="Thiamine-binding protein" evidence="1">
    <location>
        <begin position="5"/>
        <end position="62"/>
    </location>
</feature>